<evidence type="ECO:0000256" key="4">
    <source>
        <dbReference type="ARBA" id="ARBA00022840"/>
    </source>
</evidence>
<dbReference type="RefSeq" id="WP_237346396.1">
    <property type="nucleotide sequence ID" value="NZ_JABWGX010000018.1"/>
</dbReference>
<organism evidence="6 7">
    <name type="scientific">Xanthobacter agilis</name>
    <dbReference type="NCBI Taxonomy" id="47492"/>
    <lineage>
        <taxon>Bacteria</taxon>
        <taxon>Pseudomonadati</taxon>
        <taxon>Pseudomonadota</taxon>
        <taxon>Alphaproteobacteria</taxon>
        <taxon>Hyphomicrobiales</taxon>
        <taxon>Xanthobacteraceae</taxon>
        <taxon>Xanthobacter</taxon>
    </lineage>
</organism>
<dbReference type="PANTHER" id="PTHR42788">
    <property type="entry name" value="TAURINE IMPORT ATP-BINDING PROTEIN-RELATED"/>
    <property type="match status" value="1"/>
</dbReference>
<evidence type="ECO:0000313" key="7">
    <source>
        <dbReference type="Proteomes" id="UP001241747"/>
    </source>
</evidence>
<evidence type="ECO:0000256" key="2">
    <source>
        <dbReference type="ARBA" id="ARBA00022448"/>
    </source>
</evidence>
<dbReference type="GO" id="GO:0005524">
    <property type="term" value="F:ATP binding"/>
    <property type="evidence" value="ECO:0007669"/>
    <property type="project" value="UniProtKB-KW"/>
</dbReference>
<protein>
    <submittedName>
        <fullName evidence="6">NitT/TauT family transport system ATP-binding protein</fullName>
    </submittedName>
</protein>
<dbReference type="InterPro" id="IPR050166">
    <property type="entry name" value="ABC_transporter_ATP-bind"/>
</dbReference>
<dbReference type="InterPro" id="IPR027417">
    <property type="entry name" value="P-loop_NTPase"/>
</dbReference>
<keyword evidence="2" id="KW-0813">Transport</keyword>
<comment type="similarity">
    <text evidence="1">Belongs to the ABC transporter superfamily.</text>
</comment>
<name>A0ABU0LEY6_XANAG</name>
<dbReference type="InterPro" id="IPR003439">
    <property type="entry name" value="ABC_transporter-like_ATP-bd"/>
</dbReference>
<keyword evidence="3" id="KW-0547">Nucleotide-binding</keyword>
<proteinExistence type="inferred from homology"/>
<gene>
    <name evidence="6" type="ORF">QOZ94_002437</name>
</gene>
<dbReference type="PANTHER" id="PTHR42788:SF19">
    <property type="entry name" value="ALIPHATIC SULFONATES IMPORT ATP-BINDING PROTEIN SSUB 2"/>
    <property type="match status" value="1"/>
</dbReference>
<dbReference type="InterPro" id="IPR003593">
    <property type="entry name" value="AAA+_ATPase"/>
</dbReference>
<dbReference type="PROSITE" id="PS50893">
    <property type="entry name" value="ABC_TRANSPORTER_2"/>
    <property type="match status" value="1"/>
</dbReference>
<sequence>MLAAGAPPLVEAHIAVKRHPRPDGTAVEVVRALDLRLGRGEFVCLIGPSGCGKTTTLRILTGLDRDFEGWVRPDPAGLAIGLVFQEPRLLPWRTVEENIRLTLPKAARRQDLAPLLAAFGLAAHGASYPHALSLGLARRVALARAVAGRPALLVLDEPFVSLDARAAAELRRHVRRAAEDSGGAVLMVTHDVREALALADRLVLLGEHPARVIGEMMPEAPREARTPDWVERQRASLAARYPMLQDT</sequence>
<comment type="caution">
    <text evidence="6">The sequence shown here is derived from an EMBL/GenBank/DDBJ whole genome shotgun (WGS) entry which is preliminary data.</text>
</comment>
<evidence type="ECO:0000313" key="6">
    <source>
        <dbReference type="EMBL" id="MDQ0505637.1"/>
    </source>
</evidence>
<keyword evidence="7" id="KW-1185">Reference proteome</keyword>
<accession>A0ABU0LEY6</accession>
<dbReference type="Pfam" id="PF00005">
    <property type="entry name" value="ABC_tran"/>
    <property type="match status" value="1"/>
</dbReference>
<dbReference type="Gene3D" id="3.40.50.300">
    <property type="entry name" value="P-loop containing nucleotide triphosphate hydrolases"/>
    <property type="match status" value="1"/>
</dbReference>
<feature type="domain" description="ABC transporter" evidence="5">
    <location>
        <begin position="10"/>
        <end position="232"/>
    </location>
</feature>
<dbReference type="SUPFAM" id="SSF52540">
    <property type="entry name" value="P-loop containing nucleoside triphosphate hydrolases"/>
    <property type="match status" value="1"/>
</dbReference>
<dbReference type="Proteomes" id="UP001241747">
    <property type="component" value="Unassembled WGS sequence"/>
</dbReference>
<dbReference type="EMBL" id="JAUSVY010000005">
    <property type="protein sequence ID" value="MDQ0505637.1"/>
    <property type="molecule type" value="Genomic_DNA"/>
</dbReference>
<keyword evidence="4 6" id="KW-0067">ATP-binding</keyword>
<evidence type="ECO:0000256" key="3">
    <source>
        <dbReference type="ARBA" id="ARBA00022741"/>
    </source>
</evidence>
<dbReference type="SMART" id="SM00382">
    <property type="entry name" value="AAA"/>
    <property type="match status" value="1"/>
</dbReference>
<reference evidence="6 7" key="1">
    <citation type="submission" date="2023-07" db="EMBL/GenBank/DDBJ databases">
        <title>Genomic Encyclopedia of Type Strains, Phase IV (KMG-IV): sequencing the most valuable type-strain genomes for metagenomic binning, comparative biology and taxonomic classification.</title>
        <authorList>
            <person name="Goeker M."/>
        </authorList>
    </citation>
    <scope>NUCLEOTIDE SEQUENCE [LARGE SCALE GENOMIC DNA]</scope>
    <source>
        <strain evidence="6 7">DSM 3770</strain>
    </source>
</reference>
<evidence type="ECO:0000256" key="1">
    <source>
        <dbReference type="ARBA" id="ARBA00005417"/>
    </source>
</evidence>
<evidence type="ECO:0000259" key="5">
    <source>
        <dbReference type="PROSITE" id="PS50893"/>
    </source>
</evidence>